<dbReference type="GO" id="GO:0020037">
    <property type="term" value="F:heme binding"/>
    <property type="evidence" value="ECO:0007669"/>
    <property type="project" value="InterPro"/>
</dbReference>
<evidence type="ECO:0000256" key="5">
    <source>
        <dbReference type="SAM" id="Phobius"/>
    </source>
</evidence>
<dbReference type="KEGG" id="bsc:COCSADRAFT_27296"/>
<feature type="transmembrane region" description="Helical" evidence="5">
    <location>
        <begin position="14"/>
        <end position="37"/>
    </location>
</feature>
<dbReference type="PANTHER" id="PTHR24305:SF235">
    <property type="entry name" value="CYTOCHROME P450 MONOOXYGENASE APDB-RELATED"/>
    <property type="match status" value="1"/>
</dbReference>
<keyword evidence="3" id="KW-0560">Oxidoreductase</keyword>
<dbReference type="GO" id="GO:0004497">
    <property type="term" value="F:monooxygenase activity"/>
    <property type="evidence" value="ECO:0007669"/>
    <property type="project" value="InterPro"/>
</dbReference>
<dbReference type="GO" id="GO:0005506">
    <property type="term" value="F:iron ion binding"/>
    <property type="evidence" value="ECO:0007669"/>
    <property type="project" value="InterPro"/>
</dbReference>
<keyword evidence="5" id="KW-1133">Transmembrane helix</keyword>
<dbReference type="AlphaFoldDB" id="M2S6M8"/>
<keyword evidence="4" id="KW-0408">Iron</keyword>
<reference evidence="7" key="2">
    <citation type="journal article" date="2013" name="PLoS Genet.">
        <title>Comparative genome structure, secondary metabolite, and effector coding capacity across Cochliobolus pathogens.</title>
        <authorList>
            <person name="Condon B.J."/>
            <person name="Leng Y."/>
            <person name="Wu D."/>
            <person name="Bushley K.E."/>
            <person name="Ohm R.A."/>
            <person name="Otillar R."/>
            <person name="Martin J."/>
            <person name="Schackwitz W."/>
            <person name="Grimwood J."/>
            <person name="MohdZainudin N."/>
            <person name="Xue C."/>
            <person name="Wang R."/>
            <person name="Manning V.A."/>
            <person name="Dhillon B."/>
            <person name="Tu Z.J."/>
            <person name="Steffenson B.J."/>
            <person name="Salamov A."/>
            <person name="Sun H."/>
            <person name="Lowry S."/>
            <person name="LaButti K."/>
            <person name="Han J."/>
            <person name="Copeland A."/>
            <person name="Lindquist E."/>
            <person name="Barry K."/>
            <person name="Schmutz J."/>
            <person name="Baker S.E."/>
            <person name="Ciuffetti L.M."/>
            <person name="Grigoriev I.V."/>
            <person name="Zhong S."/>
            <person name="Turgeon B.G."/>
        </authorList>
    </citation>
    <scope>NUCLEOTIDE SEQUENCE [LARGE SCALE GENOMIC DNA]</scope>
    <source>
        <strain evidence="7">ND90Pr / ATCC 201652</strain>
    </source>
</reference>
<organism evidence="6 7">
    <name type="scientific">Cochliobolus sativus (strain ND90Pr / ATCC 201652)</name>
    <name type="common">Common root rot and spot blotch fungus</name>
    <name type="synonym">Bipolaris sorokiniana</name>
    <dbReference type="NCBI Taxonomy" id="665912"/>
    <lineage>
        <taxon>Eukaryota</taxon>
        <taxon>Fungi</taxon>
        <taxon>Dikarya</taxon>
        <taxon>Ascomycota</taxon>
        <taxon>Pezizomycotina</taxon>
        <taxon>Dothideomycetes</taxon>
        <taxon>Pleosporomycetidae</taxon>
        <taxon>Pleosporales</taxon>
        <taxon>Pleosporineae</taxon>
        <taxon>Pleosporaceae</taxon>
        <taxon>Bipolaris</taxon>
    </lineage>
</organism>
<evidence type="ECO:0000256" key="3">
    <source>
        <dbReference type="ARBA" id="ARBA00023002"/>
    </source>
</evidence>
<comment type="cofactor">
    <cofactor evidence="1">
        <name>heme</name>
        <dbReference type="ChEBI" id="CHEBI:30413"/>
    </cofactor>
</comment>
<dbReference type="OrthoDB" id="3727344at2759"/>
<dbReference type="RefSeq" id="XP_007700937.1">
    <property type="nucleotide sequence ID" value="XM_007702747.1"/>
</dbReference>
<dbReference type="Gene3D" id="1.10.630.10">
    <property type="entry name" value="Cytochrome P450"/>
    <property type="match status" value="2"/>
</dbReference>
<evidence type="ECO:0000256" key="4">
    <source>
        <dbReference type="ARBA" id="ARBA00023004"/>
    </source>
</evidence>
<evidence type="ECO:0000256" key="2">
    <source>
        <dbReference type="ARBA" id="ARBA00022723"/>
    </source>
</evidence>
<dbReference type="Proteomes" id="UP000016934">
    <property type="component" value="Unassembled WGS sequence"/>
</dbReference>
<dbReference type="GO" id="GO:0016705">
    <property type="term" value="F:oxidoreductase activity, acting on paired donors, with incorporation or reduction of molecular oxygen"/>
    <property type="evidence" value="ECO:0007669"/>
    <property type="project" value="InterPro"/>
</dbReference>
<proteinExistence type="predicted"/>
<keyword evidence="7" id="KW-1185">Reference proteome</keyword>
<keyword evidence="2" id="KW-0479">Metal-binding</keyword>
<accession>M2S6M8</accession>
<dbReference type="HOGENOM" id="CLU_818919_0_0_1"/>
<dbReference type="PANTHER" id="PTHR24305">
    <property type="entry name" value="CYTOCHROME P450"/>
    <property type="match status" value="1"/>
</dbReference>
<dbReference type="InterPro" id="IPR050121">
    <property type="entry name" value="Cytochrome_P450_monoxygenase"/>
</dbReference>
<evidence type="ECO:0000313" key="7">
    <source>
        <dbReference type="Proteomes" id="UP000016934"/>
    </source>
</evidence>
<dbReference type="GeneID" id="19135657"/>
<evidence type="ECO:0000313" key="6">
    <source>
        <dbReference type="EMBL" id="EMD62803.1"/>
    </source>
</evidence>
<dbReference type="InterPro" id="IPR001128">
    <property type="entry name" value="Cyt_P450"/>
</dbReference>
<reference evidence="6 7" key="1">
    <citation type="journal article" date="2012" name="PLoS Pathog.">
        <title>Diverse lifestyles and strategies of plant pathogenesis encoded in the genomes of eighteen Dothideomycetes fungi.</title>
        <authorList>
            <person name="Ohm R.A."/>
            <person name="Feau N."/>
            <person name="Henrissat B."/>
            <person name="Schoch C.L."/>
            <person name="Horwitz B.A."/>
            <person name="Barry K.W."/>
            <person name="Condon B.J."/>
            <person name="Copeland A.C."/>
            <person name="Dhillon B."/>
            <person name="Glaser F."/>
            <person name="Hesse C.N."/>
            <person name="Kosti I."/>
            <person name="LaButti K."/>
            <person name="Lindquist E.A."/>
            <person name="Lucas S."/>
            <person name="Salamov A.A."/>
            <person name="Bradshaw R.E."/>
            <person name="Ciuffetti L."/>
            <person name="Hamelin R.C."/>
            <person name="Kema G.H.J."/>
            <person name="Lawrence C."/>
            <person name="Scott J.A."/>
            <person name="Spatafora J.W."/>
            <person name="Turgeon B.G."/>
            <person name="de Wit P.J.G.M."/>
            <person name="Zhong S."/>
            <person name="Goodwin S.B."/>
            <person name="Grigoriev I.V."/>
        </authorList>
    </citation>
    <scope>NUCLEOTIDE SEQUENCE [LARGE SCALE GENOMIC DNA]</scope>
    <source>
        <strain evidence="7">ND90Pr / ATCC 201652</strain>
    </source>
</reference>
<dbReference type="Pfam" id="PF00067">
    <property type="entry name" value="p450"/>
    <property type="match status" value="1"/>
</dbReference>
<gene>
    <name evidence="6" type="ORF">COCSADRAFT_27296</name>
</gene>
<evidence type="ECO:0008006" key="8">
    <source>
        <dbReference type="Google" id="ProtNLM"/>
    </source>
</evidence>
<keyword evidence="5" id="KW-0812">Transmembrane</keyword>
<dbReference type="InterPro" id="IPR036396">
    <property type="entry name" value="Cyt_P450_sf"/>
</dbReference>
<name>M2S6M8_COCSN</name>
<dbReference type="SUPFAM" id="SSF48264">
    <property type="entry name" value="Cytochrome P450"/>
    <property type="match status" value="1"/>
</dbReference>
<keyword evidence="5" id="KW-0472">Membrane</keyword>
<protein>
    <recommendedName>
        <fullName evidence="8">Cytochrome P450</fullName>
    </recommendedName>
</protein>
<dbReference type="EMBL" id="KB445645">
    <property type="protein sequence ID" value="EMD62803.1"/>
    <property type="molecule type" value="Genomic_DNA"/>
</dbReference>
<evidence type="ECO:0000256" key="1">
    <source>
        <dbReference type="ARBA" id="ARBA00001971"/>
    </source>
</evidence>
<dbReference type="eggNOG" id="KOG0156">
    <property type="taxonomic scope" value="Eukaryota"/>
</dbReference>
<sequence>MGATLSSTNAIDTWSITVVFFGLFSLWHLGNIVYNLFFHPLKKIPGPFLARCSPWTVQEQAENLLLVGTNIITTHDKKLHRKLKRGIQPAFNSNSLKDQELLIQQQVRGMIGRVDEIIQKPGQVTNMGDVISESIWDLVSDLSFGDTLTGNGRIMFDYFINNANSVMAAYGLYDYLFPFGSWVLPSLIKSLGKLLKSFPYASTTTGHVVSASTLRNLAGYGTMAMTMTATFYQLLRNPEYMAVVQSELRNAFPSQESITADGLAKLHYLPSVIFETLRLMPPINTRFADRTCPGTKINGIYIPKGTVVSAKVFSMQRMPDYWAEMSFLQCLSRGSSVFR</sequence>
<dbReference type="GO" id="GO:0044550">
    <property type="term" value="P:secondary metabolite biosynthetic process"/>
    <property type="evidence" value="ECO:0007669"/>
    <property type="project" value="UniProtKB-ARBA"/>
</dbReference>